<sequence length="95" mass="10336">MGKGLRPSAHDLQRTTPPNGPNGARHARYDAFPHDEEVGLKRGTEHLNTTMLKQGTTCWGQRESWDELTTSCANEASTKAQEQDQSSSADGPTPS</sequence>
<name>A0A9W8N644_9PEZI</name>
<proteinExistence type="predicted"/>
<dbReference type="AlphaFoldDB" id="A0A9W8N644"/>
<gene>
    <name evidence="2" type="ORF">NPX13_g9870</name>
</gene>
<keyword evidence="3" id="KW-1185">Reference proteome</keyword>
<evidence type="ECO:0000313" key="2">
    <source>
        <dbReference type="EMBL" id="KAJ3557730.1"/>
    </source>
</evidence>
<evidence type="ECO:0000256" key="1">
    <source>
        <dbReference type="SAM" id="MobiDB-lite"/>
    </source>
</evidence>
<feature type="region of interest" description="Disordered" evidence="1">
    <location>
        <begin position="1"/>
        <end position="31"/>
    </location>
</feature>
<protein>
    <submittedName>
        <fullName evidence="2">Uncharacterized protein</fullName>
    </submittedName>
</protein>
<comment type="caution">
    <text evidence="2">The sequence shown here is derived from an EMBL/GenBank/DDBJ whole genome shotgun (WGS) entry which is preliminary data.</text>
</comment>
<evidence type="ECO:0000313" key="3">
    <source>
        <dbReference type="Proteomes" id="UP001148614"/>
    </source>
</evidence>
<organism evidence="2 3">
    <name type="scientific">Xylaria arbuscula</name>
    <dbReference type="NCBI Taxonomy" id="114810"/>
    <lineage>
        <taxon>Eukaryota</taxon>
        <taxon>Fungi</taxon>
        <taxon>Dikarya</taxon>
        <taxon>Ascomycota</taxon>
        <taxon>Pezizomycotina</taxon>
        <taxon>Sordariomycetes</taxon>
        <taxon>Xylariomycetidae</taxon>
        <taxon>Xylariales</taxon>
        <taxon>Xylariaceae</taxon>
        <taxon>Xylaria</taxon>
    </lineage>
</organism>
<feature type="region of interest" description="Disordered" evidence="1">
    <location>
        <begin position="69"/>
        <end position="95"/>
    </location>
</feature>
<dbReference type="EMBL" id="JANPWZ010002568">
    <property type="protein sequence ID" value="KAJ3557730.1"/>
    <property type="molecule type" value="Genomic_DNA"/>
</dbReference>
<reference evidence="2" key="1">
    <citation type="submission" date="2022-07" db="EMBL/GenBank/DDBJ databases">
        <title>Genome Sequence of Xylaria arbuscula.</title>
        <authorList>
            <person name="Buettner E."/>
        </authorList>
    </citation>
    <scope>NUCLEOTIDE SEQUENCE</scope>
    <source>
        <strain evidence="2">VT107</strain>
    </source>
</reference>
<accession>A0A9W8N644</accession>
<dbReference type="Proteomes" id="UP001148614">
    <property type="component" value="Unassembled WGS sequence"/>
</dbReference>